<evidence type="ECO:0000313" key="1">
    <source>
        <dbReference type="EMBL" id="KAJ7552021.1"/>
    </source>
</evidence>
<protein>
    <submittedName>
        <fullName evidence="1">Uncharacterized protein</fullName>
    </submittedName>
</protein>
<accession>A0ACC2DCS9</accession>
<gene>
    <name evidence="1" type="ORF">O6H91_06G038800</name>
</gene>
<dbReference type="Proteomes" id="UP001162992">
    <property type="component" value="Chromosome 6"/>
</dbReference>
<keyword evidence="2" id="KW-1185">Reference proteome</keyword>
<comment type="caution">
    <text evidence="1">The sequence shown here is derived from an EMBL/GenBank/DDBJ whole genome shotgun (WGS) entry which is preliminary data.</text>
</comment>
<evidence type="ECO:0000313" key="2">
    <source>
        <dbReference type="Proteomes" id="UP001162992"/>
    </source>
</evidence>
<proteinExistence type="predicted"/>
<dbReference type="EMBL" id="CM055097">
    <property type="protein sequence ID" value="KAJ7552021.1"/>
    <property type="molecule type" value="Genomic_DNA"/>
</dbReference>
<reference evidence="2" key="1">
    <citation type="journal article" date="2024" name="Proc. Natl. Acad. Sci. U.S.A.">
        <title>Extraordinary preservation of gene collinearity over three hundred million years revealed in homosporous lycophytes.</title>
        <authorList>
            <person name="Li C."/>
            <person name="Wickell D."/>
            <person name="Kuo L.Y."/>
            <person name="Chen X."/>
            <person name="Nie B."/>
            <person name="Liao X."/>
            <person name="Peng D."/>
            <person name="Ji J."/>
            <person name="Jenkins J."/>
            <person name="Williams M."/>
            <person name="Shu S."/>
            <person name="Plott C."/>
            <person name="Barry K."/>
            <person name="Rajasekar S."/>
            <person name="Grimwood J."/>
            <person name="Han X."/>
            <person name="Sun S."/>
            <person name="Hou Z."/>
            <person name="He W."/>
            <person name="Dai G."/>
            <person name="Sun C."/>
            <person name="Schmutz J."/>
            <person name="Leebens-Mack J.H."/>
            <person name="Li F.W."/>
            <person name="Wang L."/>
        </authorList>
    </citation>
    <scope>NUCLEOTIDE SEQUENCE [LARGE SCALE GENOMIC DNA]</scope>
    <source>
        <strain evidence="2">cv. PW_Plant_1</strain>
    </source>
</reference>
<name>A0ACC2DCS9_DIPCM</name>
<sequence>MPGMLKAESSSVPVSPASHSSLLSSSPRHHSPQQDCTSLQSPSASALGRWSHQLRSEERGLWLIHLLFSCANAVASNNMEYTNLFLEQLSVLASLTGDPMQRVASYFMEGLAARITKCWPGVYKALHCSHLPSAADLLAAHKIFFNVCPFLKFAFLTVNQAILDAMEGEKVVHLVDLEACDVVQWLALLQAFSSRAEGPPHLRITVVSERKEMLHQMAQRLSEEAERLDIPFQFHPVLVKLEALEVDMLGVKTGEAVAVSSVMRLHCLLAEDDDQDDRAVASASFRSLERVSSSRVVEETSLQRGSSAAEDLRKRKRRTSPITGGGGAFERLGNGRVEGGSYLLQPWLDGRGGSKRARDDYEAETREFIKRESITDVGDCIVYSTFGSPSSTSANGDLFMKAEHDEKEKEMTSESAYQNGRNAFSLFATRGAMLQNGRSLDESSTQDSTVDRVLRMLRNLCPKAMLVVEQESNHNGATLVERFVEALHYYSAMFDSMDSTLPQLSVERATLEKHLFGPEIKNIVACEGLERVERHERLESWRKRMEKAGFVPLLLSSSTMLQAERLLGTHACEGYRLMEDRGCLTIYWHGTPLFSSSAWQV</sequence>
<organism evidence="1 2">
    <name type="scientific">Diphasiastrum complanatum</name>
    <name type="common">Issler's clubmoss</name>
    <name type="synonym">Lycopodium complanatum</name>
    <dbReference type="NCBI Taxonomy" id="34168"/>
    <lineage>
        <taxon>Eukaryota</taxon>
        <taxon>Viridiplantae</taxon>
        <taxon>Streptophyta</taxon>
        <taxon>Embryophyta</taxon>
        <taxon>Tracheophyta</taxon>
        <taxon>Lycopodiopsida</taxon>
        <taxon>Lycopodiales</taxon>
        <taxon>Lycopodiaceae</taxon>
        <taxon>Lycopodioideae</taxon>
        <taxon>Diphasiastrum</taxon>
    </lineage>
</organism>